<accession>A0A0A6X1C3</accession>
<dbReference type="eggNOG" id="COG3416">
    <property type="taxonomic scope" value="Bacteria"/>
</dbReference>
<evidence type="ECO:0000313" key="1">
    <source>
        <dbReference type="EMBL" id="KHD73892.1"/>
    </source>
</evidence>
<dbReference type="Proteomes" id="UP000054537">
    <property type="component" value="Unassembled WGS sequence"/>
</dbReference>
<sequence length="368" mass="39311">MIDVDRARVMAFRLAAQGLSDRSDSRPADLPVLDLGVQEYSPDSTRIALAARTTAGLDDDRLITVWAARGAPHLHRRADLPALVRQLWPLGDDDAAARIKSGQTPDAGGLGTRAFTATAEALRAVVTEPIPRGRASTEVSARVPAELTYDCRSCGARHISGSVWQHAGLAGGVEVLARGKDAMLGPIPAAPPSPSVNEGVDRLIETYLRLLGPAGPAEVARYLGTTTAVIKRVWPADLAEVRVDGRRAWLPASSVSLLESAQQPRGVRWIPAMDPLLQARDRDLLVPSRDRQKEVWRILGNPGALLLDGEIAGVWRARMSGRKRLDLTVTPFGDLTPAGLRLIEEEAAHVARARGAAEVTVTAGDAPA</sequence>
<dbReference type="InterPro" id="IPR009351">
    <property type="entry name" value="AlkZ-like"/>
</dbReference>
<organism evidence="1 2">
    <name type="scientific">Actinoplanes utahensis</name>
    <dbReference type="NCBI Taxonomy" id="1869"/>
    <lineage>
        <taxon>Bacteria</taxon>
        <taxon>Bacillati</taxon>
        <taxon>Actinomycetota</taxon>
        <taxon>Actinomycetes</taxon>
        <taxon>Micromonosporales</taxon>
        <taxon>Micromonosporaceae</taxon>
        <taxon>Actinoplanes</taxon>
    </lineage>
</organism>
<proteinExistence type="predicted"/>
<dbReference type="AlphaFoldDB" id="A0A0A6X1C3"/>
<evidence type="ECO:0008006" key="3">
    <source>
        <dbReference type="Google" id="ProtNLM"/>
    </source>
</evidence>
<dbReference type="EMBL" id="JRTT01000128">
    <property type="protein sequence ID" value="KHD73892.1"/>
    <property type="molecule type" value="Genomic_DNA"/>
</dbReference>
<protein>
    <recommendedName>
        <fullName evidence="3">Winged helix DNA-binding domain-containing protein</fullName>
    </recommendedName>
</protein>
<gene>
    <name evidence="1" type="ORF">MB27_33080</name>
</gene>
<dbReference type="PANTHER" id="PTHR38479">
    <property type="entry name" value="LMO0824 PROTEIN"/>
    <property type="match status" value="1"/>
</dbReference>
<dbReference type="STRING" id="1869.MB27_33080"/>
<evidence type="ECO:0000313" key="2">
    <source>
        <dbReference type="Proteomes" id="UP000054537"/>
    </source>
</evidence>
<dbReference type="PANTHER" id="PTHR38479:SF2">
    <property type="entry name" value="WINGED HELIX DNA-BINDING DOMAIN-CONTAINING PROTEIN"/>
    <property type="match status" value="1"/>
</dbReference>
<dbReference type="RefSeq" id="WP_043531259.1">
    <property type="nucleotide sequence ID" value="NZ_BAABKU010000001.1"/>
</dbReference>
<dbReference type="Pfam" id="PF06224">
    <property type="entry name" value="AlkZ-like"/>
    <property type="match status" value="1"/>
</dbReference>
<comment type="caution">
    <text evidence="1">The sequence shown here is derived from an EMBL/GenBank/DDBJ whole genome shotgun (WGS) entry which is preliminary data.</text>
</comment>
<name>A0A0A6X1C3_ACTUT</name>
<keyword evidence="2" id="KW-1185">Reference proteome</keyword>
<reference evidence="1 2" key="1">
    <citation type="submission" date="2014-10" db="EMBL/GenBank/DDBJ databases">
        <title>Draft genome sequence of Actinoplanes utahensis NRRL 12052.</title>
        <authorList>
            <person name="Velasco-Bucheli B."/>
            <person name="del Cerro C."/>
            <person name="Hormigo D."/>
            <person name="Garcia J.L."/>
            <person name="Acebal C."/>
            <person name="Arroyo M."/>
            <person name="de la Mata I."/>
        </authorList>
    </citation>
    <scope>NUCLEOTIDE SEQUENCE [LARGE SCALE GENOMIC DNA]</scope>
    <source>
        <strain evidence="1 2">NRRL 12052</strain>
    </source>
</reference>
<dbReference type="OrthoDB" id="9148135at2"/>